<evidence type="ECO:0000256" key="4">
    <source>
        <dbReference type="ARBA" id="ARBA00023163"/>
    </source>
</evidence>
<dbReference type="Gene3D" id="4.10.280.10">
    <property type="entry name" value="Helix-loop-helix DNA-binding domain"/>
    <property type="match status" value="1"/>
</dbReference>
<keyword evidence="5" id="KW-0539">Nucleus</keyword>
<dbReference type="SMART" id="SM00353">
    <property type="entry name" value="HLH"/>
    <property type="match status" value="1"/>
</dbReference>
<dbReference type="GO" id="GO:0000978">
    <property type="term" value="F:RNA polymerase II cis-regulatory region sequence-specific DNA binding"/>
    <property type="evidence" value="ECO:0000318"/>
    <property type="project" value="GO_Central"/>
</dbReference>
<dbReference type="PANTHER" id="PTHR16223">
    <property type="entry name" value="TRANSCRIPTION FACTOR BHLH83-RELATED"/>
    <property type="match status" value="1"/>
</dbReference>
<organism evidence="8 9">
    <name type="scientific">Manihot esculenta</name>
    <name type="common">Cassava</name>
    <name type="synonym">Jatropha manihot</name>
    <dbReference type="NCBI Taxonomy" id="3983"/>
    <lineage>
        <taxon>Eukaryota</taxon>
        <taxon>Viridiplantae</taxon>
        <taxon>Streptophyta</taxon>
        <taxon>Embryophyta</taxon>
        <taxon>Tracheophyta</taxon>
        <taxon>Spermatophyta</taxon>
        <taxon>Magnoliopsida</taxon>
        <taxon>eudicotyledons</taxon>
        <taxon>Gunneridae</taxon>
        <taxon>Pentapetalae</taxon>
        <taxon>rosids</taxon>
        <taxon>fabids</taxon>
        <taxon>Malpighiales</taxon>
        <taxon>Euphorbiaceae</taxon>
        <taxon>Crotonoideae</taxon>
        <taxon>Manihoteae</taxon>
        <taxon>Manihot</taxon>
    </lineage>
</organism>
<sequence length="383" mass="42844">MEPSNNLHPQHKLQEQYGASYSSFLFQPEHKASSTNAIFLESWQPNRDSMYPAGFMSFYEAAAPYCFSQQSADELLRAEIKQDFPDSFPKLSEIMNSPCNGHVHESHSVSAKYKQQQYSHHHDHLGENHRLRNFFSSRQPIKQLHLSAGVDQLHSNNNNDPQNFSSTLERSSSSASSGYNFSHILPSINISNSDLDLNLQAVDLLTLKYDASAASSSQQASQNATLGNFIGELFKESPASSSNKGSAFEDAIQRKKRQKSCVQSKKEQQPPARYSCPPLKVIRKEKLRERIATLQRLVAPYGKTDTASVLTEAIGYIQFLHDQVQTLSVPYMRSSYSNTTRSMQLNSSEEDGKGQPKRDLLDRGLCLVPLSCASFFISYGGGI</sequence>
<protein>
    <recommendedName>
        <fullName evidence="7">BHLH domain-containing protein</fullName>
    </recommendedName>
</protein>
<proteinExistence type="predicted"/>
<evidence type="ECO:0000256" key="1">
    <source>
        <dbReference type="ARBA" id="ARBA00004123"/>
    </source>
</evidence>
<dbReference type="PANTHER" id="PTHR16223:SF194">
    <property type="entry name" value="BHLH DOMAIN-CONTAINING PROTEIN"/>
    <property type="match status" value="1"/>
</dbReference>
<dbReference type="EMBL" id="CM004388">
    <property type="protein sequence ID" value="OAY57447.1"/>
    <property type="molecule type" value="Genomic_DNA"/>
</dbReference>
<feature type="region of interest" description="Disordered" evidence="6">
    <location>
        <begin position="151"/>
        <end position="171"/>
    </location>
</feature>
<keyword evidence="9" id="KW-1185">Reference proteome</keyword>
<dbReference type="OrthoDB" id="760019at2759"/>
<reference evidence="9" key="1">
    <citation type="journal article" date="2016" name="Nat. Biotechnol.">
        <title>Sequencing wild and cultivated cassava and related species reveals extensive interspecific hybridization and genetic diversity.</title>
        <authorList>
            <person name="Bredeson J.V."/>
            <person name="Lyons J.B."/>
            <person name="Prochnik S.E."/>
            <person name="Wu G.A."/>
            <person name="Ha C.M."/>
            <person name="Edsinger-Gonzales E."/>
            <person name="Grimwood J."/>
            <person name="Schmutz J."/>
            <person name="Rabbi I.Y."/>
            <person name="Egesi C."/>
            <person name="Nauluvula P."/>
            <person name="Lebot V."/>
            <person name="Ndunguru J."/>
            <person name="Mkamilo G."/>
            <person name="Bart R.S."/>
            <person name="Setter T.L."/>
            <person name="Gleadow R.M."/>
            <person name="Kulakow P."/>
            <person name="Ferguson M.E."/>
            <person name="Rounsley S."/>
            <person name="Rokhsar D.S."/>
        </authorList>
    </citation>
    <scope>NUCLEOTIDE SEQUENCE [LARGE SCALE GENOMIC DNA]</scope>
    <source>
        <strain evidence="9">cv. AM560-2</strain>
    </source>
</reference>
<keyword evidence="3" id="KW-0238">DNA-binding</keyword>
<dbReference type="InterPro" id="IPR045843">
    <property type="entry name" value="IND-like"/>
</dbReference>
<evidence type="ECO:0000313" key="9">
    <source>
        <dbReference type="Proteomes" id="UP000091857"/>
    </source>
</evidence>
<dbReference type="GO" id="GO:0000981">
    <property type="term" value="F:DNA-binding transcription factor activity, RNA polymerase II-specific"/>
    <property type="evidence" value="ECO:0000318"/>
    <property type="project" value="GO_Central"/>
</dbReference>
<dbReference type="STRING" id="3983.A0A2C9WE00"/>
<dbReference type="SUPFAM" id="SSF47459">
    <property type="entry name" value="HLH, helix-loop-helix DNA-binding domain"/>
    <property type="match status" value="1"/>
</dbReference>
<dbReference type="InterPro" id="IPR011598">
    <property type="entry name" value="bHLH_dom"/>
</dbReference>
<dbReference type="InterPro" id="IPR045239">
    <property type="entry name" value="bHLH95_bHLH"/>
</dbReference>
<dbReference type="SMR" id="A0A2C9WE00"/>
<dbReference type="GO" id="GO:0046983">
    <property type="term" value="F:protein dimerization activity"/>
    <property type="evidence" value="ECO:0007669"/>
    <property type="project" value="InterPro"/>
</dbReference>
<evidence type="ECO:0000256" key="6">
    <source>
        <dbReference type="SAM" id="MobiDB-lite"/>
    </source>
</evidence>
<dbReference type="CDD" id="cd11393">
    <property type="entry name" value="bHLH_AtbHLH_like"/>
    <property type="match status" value="1"/>
</dbReference>
<dbReference type="Proteomes" id="UP000091857">
    <property type="component" value="Chromosome 2"/>
</dbReference>
<feature type="domain" description="BHLH" evidence="7">
    <location>
        <begin position="271"/>
        <end position="320"/>
    </location>
</feature>
<feature type="region of interest" description="Disordered" evidence="6">
    <location>
        <begin position="237"/>
        <end position="275"/>
    </location>
</feature>
<name>A0A2C9WE00_MANES</name>
<evidence type="ECO:0000256" key="5">
    <source>
        <dbReference type="ARBA" id="ARBA00023242"/>
    </source>
</evidence>
<feature type="compositionally biased region" description="Polar residues" evidence="6">
    <location>
        <begin position="153"/>
        <end position="164"/>
    </location>
</feature>
<evidence type="ECO:0000313" key="8">
    <source>
        <dbReference type="EMBL" id="OAY57447.1"/>
    </source>
</evidence>
<comment type="subcellular location">
    <subcellularLocation>
        <location evidence="1">Nucleus</location>
    </subcellularLocation>
</comment>
<accession>A0A2C9WE00</accession>
<dbReference type="Gramene" id="Manes.02G097700.1.v8.1">
    <property type="protein sequence ID" value="Manes.02G097700.1.v8.1.CDS"/>
    <property type="gene ID" value="Manes.02G097700.v8.1"/>
</dbReference>
<dbReference type="InterPro" id="IPR036638">
    <property type="entry name" value="HLH_DNA-bd_sf"/>
</dbReference>
<dbReference type="GO" id="GO:0005634">
    <property type="term" value="C:nucleus"/>
    <property type="evidence" value="ECO:0000318"/>
    <property type="project" value="GO_Central"/>
</dbReference>
<dbReference type="GO" id="GO:0006357">
    <property type="term" value="P:regulation of transcription by RNA polymerase II"/>
    <property type="evidence" value="ECO:0000318"/>
    <property type="project" value="GO_Central"/>
</dbReference>
<dbReference type="AlphaFoldDB" id="A0A2C9WE00"/>
<evidence type="ECO:0000259" key="7">
    <source>
        <dbReference type="PROSITE" id="PS50888"/>
    </source>
</evidence>
<evidence type="ECO:0000256" key="2">
    <source>
        <dbReference type="ARBA" id="ARBA00023015"/>
    </source>
</evidence>
<gene>
    <name evidence="8" type="ORF">MANES_02G097700v8</name>
</gene>
<evidence type="ECO:0000256" key="3">
    <source>
        <dbReference type="ARBA" id="ARBA00023125"/>
    </source>
</evidence>
<keyword evidence="2" id="KW-0805">Transcription regulation</keyword>
<comment type="caution">
    <text evidence="8">The sequence shown here is derived from an EMBL/GenBank/DDBJ whole genome shotgun (WGS) entry which is preliminary data.</text>
</comment>
<dbReference type="PROSITE" id="PS50888">
    <property type="entry name" value="BHLH"/>
    <property type="match status" value="1"/>
</dbReference>
<keyword evidence="4" id="KW-0804">Transcription</keyword>